<dbReference type="PANTHER" id="PTHR30204:SF15">
    <property type="entry name" value="BLL5018 PROTEIN"/>
    <property type="match status" value="1"/>
</dbReference>
<organism evidence="3">
    <name type="scientific">uncultured prokaryote</name>
    <dbReference type="NCBI Taxonomy" id="198431"/>
    <lineage>
        <taxon>unclassified sequences</taxon>
        <taxon>environmental samples</taxon>
    </lineage>
</organism>
<accession>A0A0H5Q7J2</accession>
<reference evidence="3" key="2">
    <citation type="submission" date="2015-07" db="EMBL/GenBank/DDBJ databases">
        <title>Plasmids, circular viruses and viroids from rat gut.</title>
        <authorList>
            <person name="Jorgensen T.J."/>
            <person name="Hansen M.A."/>
            <person name="Xu Z."/>
            <person name="Tabak M.A."/>
            <person name="Sorensen S.J."/>
            <person name="Hansen L.H."/>
        </authorList>
    </citation>
    <scope>NUCLEOTIDE SEQUENCE</scope>
    <source>
        <plasmid evidence="3">pRGRH1788</plasmid>
    </source>
</reference>
<dbReference type="InterPro" id="IPR000551">
    <property type="entry name" value="MerR-type_HTH_dom"/>
</dbReference>
<dbReference type="AlphaFoldDB" id="A0A0H5Q7J2"/>
<dbReference type="InterPro" id="IPR047057">
    <property type="entry name" value="MerR_fam"/>
</dbReference>
<dbReference type="Gene3D" id="1.10.1660.10">
    <property type="match status" value="1"/>
</dbReference>
<sequence length="104" mass="12495">MERIYYSIKEVSERVGVPFSTLRYWEQEIPQLRPHRNEGKTRFYTPEDVQLIEQIKYLREDQKLTIKAIKHRLNVDKQGVESRQKIAGLLKQIRQELVDIQSNI</sequence>
<evidence type="ECO:0000259" key="2">
    <source>
        <dbReference type="PROSITE" id="PS50937"/>
    </source>
</evidence>
<name>A0A0H5Q7J2_9ZZZZ</name>
<evidence type="ECO:0000313" key="3">
    <source>
        <dbReference type="EMBL" id="CRY97898.1"/>
    </source>
</evidence>
<feature type="domain" description="HTH merR-type" evidence="2">
    <location>
        <begin position="5"/>
        <end position="75"/>
    </location>
</feature>
<dbReference type="EMBL" id="LN854287">
    <property type="protein sequence ID" value="CRY97898.1"/>
    <property type="molecule type" value="Genomic_DNA"/>
</dbReference>
<dbReference type="GO" id="GO:0003700">
    <property type="term" value="F:DNA-binding transcription factor activity"/>
    <property type="evidence" value="ECO:0007669"/>
    <property type="project" value="InterPro"/>
</dbReference>
<dbReference type="GO" id="GO:0003677">
    <property type="term" value="F:DNA binding"/>
    <property type="evidence" value="ECO:0007669"/>
    <property type="project" value="UniProtKB-KW"/>
</dbReference>
<evidence type="ECO:0000256" key="1">
    <source>
        <dbReference type="ARBA" id="ARBA00023125"/>
    </source>
</evidence>
<dbReference type="SMART" id="SM00422">
    <property type="entry name" value="HTH_MERR"/>
    <property type="match status" value="1"/>
</dbReference>
<keyword evidence="1" id="KW-0238">DNA-binding</keyword>
<dbReference type="Pfam" id="PF13411">
    <property type="entry name" value="MerR_1"/>
    <property type="match status" value="1"/>
</dbReference>
<proteinExistence type="predicted"/>
<dbReference type="PANTHER" id="PTHR30204">
    <property type="entry name" value="REDOX-CYCLING DRUG-SENSING TRANSCRIPTIONAL ACTIVATOR SOXR"/>
    <property type="match status" value="1"/>
</dbReference>
<dbReference type="PROSITE" id="PS50937">
    <property type="entry name" value="HTH_MERR_2"/>
    <property type="match status" value="1"/>
</dbReference>
<dbReference type="SUPFAM" id="SSF46955">
    <property type="entry name" value="Putative DNA-binding domain"/>
    <property type="match status" value="1"/>
</dbReference>
<protein>
    <recommendedName>
        <fullName evidence="2">HTH merR-type domain-containing protein</fullName>
    </recommendedName>
</protein>
<geneLocation type="plasmid" evidence="3">
    <name>pRGRH1788</name>
</geneLocation>
<dbReference type="InterPro" id="IPR009061">
    <property type="entry name" value="DNA-bd_dom_put_sf"/>
</dbReference>
<keyword evidence="3" id="KW-0614">Plasmid</keyword>
<reference evidence="3" key="1">
    <citation type="submission" date="2015-06" db="EMBL/GenBank/DDBJ databases">
        <authorList>
            <person name="Joergensen T."/>
        </authorList>
    </citation>
    <scope>NUCLEOTIDE SEQUENCE</scope>
    <source>
        <plasmid evidence="3">pRGRH1788</plasmid>
    </source>
</reference>